<dbReference type="PATRIC" id="fig|1300345.3.peg.169"/>
<name>A0A0A2X4Y4_9GAMM</name>
<dbReference type="eggNOG" id="COG5587">
    <property type="taxonomic scope" value="Bacteria"/>
</dbReference>
<accession>A0A0A2X4Y4</accession>
<dbReference type="RefSeq" id="WP_036164496.1">
    <property type="nucleotide sequence ID" value="NZ_JRKJ01000002.1"/>
</dbReference>
<comment type="caution">
    <text evidence="1">The sequence shown here is derived from an EMBL/GenBank/DDBJ whole genome shotgun (WGS) entry which is preliminary data.</text>
</comment>
<dbReference type="InterPro" id="IPR015996">
    <property type="entry name" value="UCP028451"/>
</dbReference>
<reference evidence="1 2" key="1">
    <citation type="submission" date="2014-09" db="EMBL/GenBank/DDBJ databases">
        <title>Genome sequences of Lysobacter dokdonensis DS-58.</title>
        <authorList>
            <person name="Kim J.F."/>
            <person name="Kwak M.-J."/>
        </authorList>
    </citation>
    <scope>NUCLEOTIDE SEQUENCE [LARGE SCALE GENOMIC DNA]</scope>
    <source>
        <strain evidence="1 2">DS-58</strain>
    </source>
</reference>
<dbReference type="OrthoDB" id="9794241at2"/>
<dbReference type="AlphaFoldDB" id="A0A0A2X4Y4"/>
<gene>
    <name evidence="1" type="ORF">LF41_845</name>
</gene>
<organism evidence="1 2">
    <name type="scientific">Lysobacter dokdonensis DS-58</name>
    <dbReference type="NCBI Taxonomy" id="1300345"/>
    <lineage>
        <taxon>Bacteria</taxon>
        <taxon>Pseudomonadati</taxon>
        <taxon>Pseudomonadota</taxon>
        <taxon>Gammaproteobacteria</taxon>
        <taxon>Lysobacterales</taxon>
        <taxon>Lysobacteraceae</taxon>
        <taxon>Noviluteimonas</taxon>
    </lineage>
</organism>
<dbReference type="STRING" id="1300345.LF41_845"/>
<dbReference type="NCBIfam" id="TIGR02453">
    <property type="entry name" value="TIGR02453 family protein"/>
    <property type="match status" value="1"/>
</dbReference>
<dbReference type="PIRSF" id="PIRSF028451">
    <property type="entry name" value="UCP028451"/>
    <property type="match status" value="1"/>
</dbReference>
<evidence type="ECO:0000313" key="1">
    <source>
        <dbReference type="EMBL" id="KGQ20309.1"/>
    </source>
</evidence>
<keyword evidence="2" id="KW-1185">Reference proteome</keyword>
<dbReference type="Pfam" id="PF09365">
    <property type="entry name" value="DUF2461"/>
    <property type="match status" value="1"/>
</dbReference>
<proteinExistence type="predicted"/>
<sequence length="228" mass="26327">MTTYFTEKTFKFLRGLARNNDRAWFLAHKVDYDAHVRAPFQRLLTDLQPVVAEISAQYRVDPKPVGGSLYRIQRDTRFANDKTPYKTWQGARLMHARSRQVEAPLFYMHLQPGKCFVGAGVWHSPTPVQRQVRQFIVDNPSGWKAAAHGTAFRKRFDLDDSEMLVRTPKGYPEDFPFVDDLRRRNFVAERTLDDDTMLGPRLRQTLATDLAALGPFVDYLCAALDLEF</sequence>
<protein>
    <submittedName>
        <fullName evidence="1">DUF2782 domain containing protein</fullName>
    </submittedName>
</protein>
<dbReference type="PANTHER" id="PTHR36452:SF1">
    <property type="entry name" value="DUF2461 DOMAIN-CONTAINING PROTEIN"/>
    <property type="match status" value="1"/>
</dbReference>
<evidence type="ECO:0000313" key="2">
    <source>
        <dbReference type="Proteomes" id="UP000030518"/>
    </source>
</evidence>
<dbReference type="InterPro" id="IPR012808">
    <property type="entry name" value="CHP02453"/>
</dbReference>
<dbReference type="EMBL" id="JRKJ01000002">
    <property type="protein sequence ID" value="KGQ20309.1"/>
    <property type="molecule type" value="Genomic_DNA"/>
</dbReference>
<dbReference type="PANTHER" id="PTHR36452">
    <property type="entry name" value="CHROMOSOME 12, WHOLE GENOME SHOTGUN SEQUENCE"/>
    <property type="match status" value="1"/>
</dbReference>
<dbReference type="Proteomes" id="UP000030518">
    <property type="component" value="Unassembled WGS sequence"/>
</dbReference>